<dbReference type="KEGG" id="manr:MPAN_012960"/>
<dbReference type="AlphaFoldDB" id="A0A7U9XV99"/>
<evidence type="ECO:0000313" key="2">
    <source>
        <dbReference type="Proteomes" id="UP000620133"/>
    </source>
</evidence>
<dbReference type="Gene3D" id="2.10.260.10">
    <property type="match status" value="1"/>
</dbReference>
<dbReference type="SMART" id="SM00966">
    <property type="entry name" value="SpoVT_AbrB"/>
    <property type="match status" value="1"/>
</dbReference>
<name>A0A7U9XV99_9MOLU</name>
<keyword evidence="2" id="KW-1185">Reference proteome</keyword>
<organism evidence="1 2">
    <name type="scientific">Mariniplasma anaerobium</name>
    <dbReference type="NCBI Taxonomy" id="2735436"/>
    <lineage>
        <taxon>Bacteria</taxon>
        <taxon>Bacillati</taxon>
        <taxon>Mycoplasmatota</taxon>
        <taxon>Mollicutes</taxon>
        <taxon>Acholeplasmatales</taxon>
        <taxon>Acholeplasmataceae</taxon>
        <taxon>Mariniplasma</taxon>
    </lineage>
</organism>
<dbReference type="SUPFAM" id="SSF89447">
    <property type="entry name" value="AbrB/MazE/MraZ-like"/>
    <property type="match status" value="1"/>
</dbReference>
<accession>A0A7U9XV99</accession>
<dbReference type="Proteomes" id="UP000620133">
    <property type="component" value="Chromosome"/>
</dbReference>
<evidence type="ECO:0000313" key="1">
    <source>
        <dbReference type="EMBL" id="BCR36403.1"/>
    </source>
</evidence>
<protein>
    <submittedName>
        <fullName evidence="1">Uncharacterized protein</fullName>
    </submittedName>
</protein>
<dbReference type="EMBL" id="AP024412">
    <property type="protein sequence ID" value="BCR36403.1"/>
    <property type="molecule type" value="Genomic_DNA"/>
</dbReference>
<sequence>MIIELRKKSQITIPKEIINELNLQEKDQLEISIKKGVIVIEPVAIYSKSYIQKLEETVMRINEDPSKYNVGPFKSVEEAINYLEDSDEDDEKDKESKK</sequence>
<dbReference type="Pfam" id="PF04014">
    <property type="entry name" value="MazE_antitoxin"/>
    <property type="match status" value="1"/>
</dbReference>
<dbReference type="InterPro" id="IPR037914">
    <property type="entry name" value="SpoVT-AbrB_sf"/>
</dbReference>
<dbReference type="PROSITE" id="PS51740">
    <property type="entry name" value="SPOVT_ABRB"/>
    <property type="match status" value="1"/>
</dbReference>
<dbReference type="GO" id="GO:0003677">
    <property type="term" value="F:DNA binding"/>
    <property type="evidence" value="ECO:0007669"/>
    <property type="project" value="UniProtKB-UniRule"/>
</dbReference>
<dbReference type="NCBIfam" id="TIGR01439">
    <property type="entry name" value="lp_hng_hel_AbrB"/>
    <property type="match status" value="1"/>
</dbReference>
<proteinExistence type="predicted"/>
<dbReference type="RefSeq" id="WP_106700692.1">
    <property type="nucleotide sequence ID" value="NZ_AP024412.1"/>
</dbReference>
<reference evidence="1" key="1">
    <citation type="submission" date="2021-01" db="EMBL/GenBank/DDBJ databases">
        <title>Draft genome sequence of Acholeplasmataceae bacterium strain Mahy22.</title>
        <authorList>
            <person name="Watanabe M."/>
            <person name="Kojima H."/>
            <person name="Fukui M."/>
        </authorList>
    </citation>
    <scope>NUCLEOTIDE SEQUENCE</scope>
    <source>
        <strain evidence="1">Mahy22</strain>
    </source>
</reference>
<dbReference type="InterPro" id="IPR007159">
    <property type="entry name" value="SpoVT-AbrB_dom"/>
</dbReference>
<gene>
    <name evidence="1" type="ORF">MPAN_012960</name>
</gene>